<sequence>MDGGRVGRVGSDHEELLIPAQRVGGDQSAIGERSLSRVAKLTGELDHRIVGKSIGRLAGNDIGDIRAPFEDHLRLLGQCLDESAVGIDIDLQKSISLAVDSIDERLDPIPINTVVLGSDER</sequence>
<name>A0A1J5PW27_9ZZZZ</name>
<dbReference type="AlphaFoldDB" id="A0A1J5PW27"/>
<organism evidence="1">
    <name type="scientific">mine drainage metagenome</name>
    <dbReference type="NCBI Taxonomy" id="410659"/>
    <lineage>
        <taxon>unclassified sequences</taxon>
        <taxon>metagenomes</taxon>
        <taxon>ecological metagenomes</taxon>
    </lineage>
</organism>
<reference evidence="1" key="1">
    <citation type="submission" date="2016-10" db="EMBL/GenBank/DDBJ databases">
        <title>Sequence of Gallionella enrichment culture.</title>
        <authorList>
            <person name="Poehlein A."/>
            <person name="Muehling M."/>
            <person name="Daniel R."/>
        </authorList>
    </citation>
    <scope>NUCLEOTIDE SEQUENCE</scope>
</reference>
<protein>
    <submittedName>
        <fullName evidence="1">Uncharacterized protein</fullName>
    </submittedName>
</protein>
<dbReference type="EMBL" id="MLJW01005699">
    <property type="protein sequence ID" value="OIQ67797.1"/>
    <property type="molecule type" value="Genomic_DNA"/>
</dbReference>
<proteinExistence type="predicted"/>
<gene>
    <name evidence="1" type="ORF">GALL_506210</name>
</gene>
<evidence type="ECO:0000313" key="1">
    <source>
        <dbReference type="EMBL" id="OIQ67797.1"/>
    </source>
</evidence>
<comment type="caution">
    <text evidence="1">The sequence shown here is derived from an EMBL/GenBank/DDBJ whole genome shotgun (WGS) entry which is preliminary data.</text>
</comment>
<accession>A0A1J5PW27</accession>